<evidence type="ECO:0000313" key="18">
    <source>
        <dbReference type="Proteomes" id="UP000236449"/>
    </source>
</evidence>
<evidence type="ECO:0000256" key="4">
    <source>
        <dbReference type="ARBA" id="ARBA00012438"/>
    </source>
</evidence>
<dbReference type="InterPro" id="IPR036890">
    <property type="entry name" value="HATPase_C_sf"/>
</dbReference>
<gene>
    <name evidence="17" type="ORF">C1N32_02000</name>
</gene>
<dbReference type="SUPFAM" id="SSF55890">
    <property type="entry name" value="Sporulation response regulatory protein Spo0B"/>
    <property type="match status" value="1"/>
</dbReference>
<dbReference type="PANTHER" id="PTHR43065:SF22">
    <property type="entry name" value="HISTIDINE KINASE"/>
    <property type="match status" value="1"/>
</dbReference>
<dbReference type="InterPro" id="IPR004358">
    <property type="entry name" value="Sig_transdc_His_kin-like_C"/>
</dbReference>
<evidence type="ECO:0000256" key="13">
    <source>
        <dbReference type="ARBA" id="ARBA00023012"/>
    </source>
</evidence>
<keyword evidence="6" id="KW-0597">Phosphoprotein</keyword>
<dbReference type="PROSITE" id="PS50109">
    <property type="entry name" value="HIS_KIN"/>
    <property type="match status" value="1"/>
</dbReference>
<keyword evidence="9" id="KW-0547">Nucleotide-binding</keyword>
<reference evidence="17 18" key="1">
    <citation type="submission" date="2018-01" db="EMBL/GenBank/DDBJ databases">
        <title>Draft genome sequences of six Vibrio diazotrophicus strains isolated from deep-sea sediments of the Baltic Sea.</title>
        <authorList>
            <person name="Castillo D."/>
            <person name="Vandieken V."/>
            <person name="Chiang O."/>
            <person name="Middelboe M."/>
        </authorList>
    </citation>
    <scope>NUCLEOTIDE SEQUENCE [LARGE SCALE GENOMIC DNA]</scope>
    <source>
        <strain evidence="17 18">60.27F</strain>
    </source>
</reference>
<keyword evidence="5" id="KW-1003">Cell membrane</keyword>
<evidence type="ECO:0000256" key="8">
    <source>
        <dbReference type="ARBA" id="ARBA00022692"/>
    </source>
</evidence>
<accession>A0A2J8I8H3</accession>
<dbReference type="Pfam" id="PF02518">
    <property type="entry name" value="HATPase_c"/>
    <property type="match status" value="1"/>
</dbReference>
<sequence>MKPISFFQKILLIMLFSAFVIVFTFEYVLYENINSVRVDSIKSLALSQAKLIASNQNLRQAVYHQDSLMISRLMENYIPPEDIDYVSITNTQQIRLYHSEGRGIGQPLVNVDFDKIKNGNDVTSISTGMENKLLIKARVPVFFDDKFCGVVSVGINYDKALGQLSKRYFSTLIISLLLLSFFGFFSLKFVHYLRRKMFHQTPQQIEMALKLRQGILNTVFEGVVAIDKENHILVINDSAMRDLNILDGRDKVNGSHISDYLYPIEFFDISNEDEIVSYPMTCNGEEFIANRRFMYDEQGEKSGVVISLRIKKGLEELEQIINYANNDKENLRAIIHEFNNQLSIVYGLLQMEQYDKAINFIKDEHKSKQSDIFNLSKMFQCSTFVALILSKLSRAKELGIVLEVDPFSYVQSDTMPISENELNCIVGNLLNNAFEAIISSKSSDRTVRLYVYEGDDFIIEVEDSGCGIRDDEIDKIFDRKFTRKKDPNHGIGLNLINNIVTSSNGTIVVDQSELGGALFSIYIPSTEVSLVNEA</sequence>
<feature type="transmembrane region" description="Helical" evidence="15">
    <location>
        <begin position="168"/>
        <end position="190"/>
    </location>
</feature>
<dbReference type="PANTHER" id="PTHR43065">
    <property type="entry name" value="SENSOR HISTIDINE KINASE"/>
    <property type="match status" value="1"/>
</dbReference>
<protein>
    <recommendedName>
        <fullName evidence="4">histidine kinase</fullName>
        <ecNumber evidence="4">2.7.13.3</ecNumber>
    </recommendedName>
</protein>
<evidence type="ECO:0000256" key="9">
    <source>
        <dbReference type="ARBA" id="ARBA00022741"/>
    </source>
</evidence>
<comment type="subcellular location">
    <subcellularLocation>
        <location evidence="2">Cell inner membrane</location>
    </subcellularLocation>
    <subcellularLocation>
        <location evidence="3">Cell membrane</location>
        <topology evidence="3">Multi-pass membrane protein</topology>
    </subcellularLocation>
</comment>
<dbReference type="GO" id="GO:0005886">
    <property type="term" value="C:plasma membrane"/>
    <property type="evidence" value="ECO:0007669"/>
    <property type="project" value="UniProtKB-SubCell"/>
</dbReference>
<dbReference type="AlphaFoldDB" id="A0A2J8I8H3"/>
<evidence type="ECO:0000256" key="12">
    <source>
        <dbReference type="ARBA" id="ARBA00022989"/>
    </source>
</evidence>
<dbReference type="EMBL" id="POSK01000001">
    <property type="protein sequence ID" value="PNI06801.1"/>
    <property type="molecule type" value="Genomic_DNA"/>
</dbReference>
<keyword evidence="12 15" id="KW-1133">Transmembrane helix</keyword>
<dbReference type="PRINTS" id="PR00344">
    <property type="entry name" value="BCTRLSENSOR"/>
</dbReference>
<evidence type="ECO:0000256" key="5">
    <source>
        <dbReference type="ARBA" id="ARBA00022475"/>
    </source>
</evidence>
<keyword evidence="13" id="KW-0902">Two-component regulatory system</keyword>
<dbReference type="InterPro" id="IPR003594">
    <property type="entry name" value="HATPase_dom"/>
</dbReference>
<dbReference type="InterPro" id="IPR035965">
    <property type="entry name" value="PAS-like_dom_sf"/>
</dbReference>
<dbReference type="Gene3D" id="3.30.450.20">
    <property type="entry name" value="PAS domain"/>
    <property type="match status" value="2"/>
</dbReference>
<evidence type="ECO:0000313" key="17">
    <source>
        <dbReference type="EMBL" id="PNI06801.1"/>
    </source>
</evidence>
<keyword evidence="8 15" id="KW-0812">Transmembrane</keyword>
<evidence type="ECO:0000256" key="6">
    <source>
        <dbReference type="ARBA" id="ARBA00022553"/>
    </source>
</evidence>
<dbReference type="SMART" id="SM00387">
    <property type="entry name" value="HATPase_c"/>
    <property type="match status" value="1"/>
</dbReference>
<name>A0A2J8I8H3_VIBDI</name>
<feature type="transmembrane region" description="Helical" evidence="15">
    <location>
        <begin position="12"/>
        <end position="30"/>
    </location>
</feature>
<keyword evidence="10" id="KW-0418">Kinase</keyword>
<evidence type="ECO:0000256" key="10">
    <source>
        <dbReference type="ARBA" id="ARBA00022777"/>
    </source>
</evidence>
<evidence type="ECO:0000256" key="1">
    <source>
        <dbReference type="ARBA" id="ARBA00000085"/>
    </source>
</evidence>
<keyword evidence="11" id="KW-0067">ATP-binding</keyword>
<dbReference type="InterPro" id="IPR029151">
    <property type="entry name" value="Sensor-like_sf"/>
</dbReference>
<proteinExistence type="predicted"/>
<dbReference type="GO" id="GO:0000155">
    <property type="term" value="F:phosphorelay sensor kinase activity"/>
    <property type="evidence" value="ECO:0007669"/>
    <property type="project" value="InterPro"/>
</dbReference>
<dbReference type="GO" id="GO:0005524">
    <property type="term" value="F:ATP binding"/>
    <property type="evidence" value="ECO:0007669"/>
    <property type="project" value="UniProtKB-KW"/>
</dbReference>
<evidence type="ECO:0000256" key="2">
    <source>
        <dbReference type="ARBA" id="ARBA00004533"/>
    </source>
</evidence>
<dbReference type="InterPro" id="IPR005467">
    <property type="entry name" value="His_kinase_dom"/>
</dbReference>
<comment type="caution">
    <text evidence="17">The sequence shown here is derived from an EMBL/GenBank/DDBJ whole genome shotgun (WGS) entry which is preliminary data.</text>
</comment>
<dbReference type="SUPFAM" id="SSF55874">
    <property type="entry name" value="ATPase domain of HSP90 chaperone/DNA topoisomerase II/histidine kinase"/>
    <property type="match status" value="1"/>
</dbReference>
<dbReference type="InterPro" id="IPR016120">
    <property type="entry name" value="Sig_transdc_His_kin_SpoOB"/>
</dbReference>
<keyword evidence="7" id="KW-0808">Transferase</keyword>
<dbReference type="Gene3D" id="3.30.565.10">
    <property type="entry name" value="Histidine kinase-like ATPase, C-terminal domain"/>
    <property type="match status" value="1"/>
</dbReference>
<evidence type="ECO:0000256" key="14">
    <source>
        <dbReference type="ARBA" id="ARBA00023136"/>
    </source>
</evidence>
<evidence type="ECO:0000256" key="7">
    <source>
        <dbReference type="ARBA" id="ARBA00022679"/>
    </source>
</evidence>
<dbReference type="Gene3D" id="1.10.287.130">
    <property type="match status" value="1"/>
</dbReference>
<dbReference type="Proteomes" id="UP000236449">
    <property type="component" value="Unassembled WGS sequence"/>
</dbReference>
<dbReference type="Pfam" id="PF17203">
    <property type="entry name" value="sCache_3_2"/>
    <property type="match status" value="1"/>
</dbReference>
<evidence type="ECO:0000256" key="11">
    <source>
        <dbReference type="ARBA" id="ARBA00022840"/>
    </source>
</evidence>
<dbReference type="SUPFAM" id="SSF55785">
    <property type="entry name" value="PYP-like sensor domain (PAS domain)"/>
    <property type="match status" value="1"/>
</dbReference>
<keyword evidence="14 15" id="KW-0472">Membrane</keyword>
<dbReference type="EC" id="2.7.13.3" evidence="4"/>
<evidence type="ECO:0000259" key="16">
    <source>
        <dbReference type="PROSITE" id="PS50109"/>
    </source>
</evidence>
<feature type="domain" description="Histidine kinase" evidence="16">
    <location>
        <begin position="333"/>
        <end position="527"/>
    </location>
</feature>
<dbReference type="RefSeq" id="WP_102965242.1">
    <property type="nucleotide sequence ID" value="NZ_POSK01000001.1"/>
</dbReference>
<dbReference type="OrthoDB" id="9792686at2"/>
<organism evidence="17 18">
    <name type="scientific">Vibrio diazotrophicus</name>
    <dbReference type="NCBI Taxonomy" id="685"/>
    <lineage>
        <taxon>Bacteria</taxon>
        <taxon>Pseudomonadati</taxon>
        <taxon>Pseudomonadota</taxon>
        <taxon>Gammaproteobacteria</taxon>
        <taxon>Vibrionales</taxon>
        <taxon>Vibrionaceae</taxon>
        <taxon>Vibrio</taxon>
    </lineage>
</organism>
<dbReference type="SUPFAM" id="SSF103190">
    <property type="entry name" value="Sensory domain-like"/>
    <property type="match status" value="1"/>
</dbReference>
<dbReference type="InterPro" id="IPR033463">
    <property type="entry name" value="sCache_3"/>
</dbReference>
<evidence type="ECO:0000256" key="3">
    <source>
        <dbReference type="ARBA" id="ARBA00004651"/>
    </source>
</evidence>
<comment type="catalytic activity">
    <reaction evidence="1">
        <text>ATP + protein L-histidine = ADP + protein N-phospho-L-histidine.</text>
        <dbReference type="EC" id="2.7.13.3"/>
    </reaction>
</comment>
<evidence type="ECO:0000256" key="15">
    <source>
        <dbReference type="SAM" id="Phobius"/>
    </source>
</evidence>